<feature type="domain" description="Flagellar assembly protein FliH/Type III secretion system HrpE" evidence="12">
    <location>
        <begin position="71"/>
        <end position="193"/>
    </location>
</feature>
<dbReference type="InterPro" id="IPR018035">
    <property type="entry name" value="Flagellar_FliH/T3SS_HrpE"/>
</dbReference>
<evidence type="ECO:0000256" key="5">
    <source>
        <dbReference type="ARBA" id="ARBA00022448"/>
    </source>
</evidence>
<comment type="function">
    <text evidence="1">Needed for flagellar regrowth and assembly.</text>
</comment>
<evidence type="ECO:0000256" key="10">
    <source>
        <dbReference type="ARBA" id="ARBA00024335"/>
    </source>
</evidence>
<evidence type="ECO:0000256" key="7">
    <source>
        <dbReference type="ARBA" id="ARBA00022795"/>
    </source>
</evidence>
<dbReference type="RefSeq" id="WP_202833276.1">
    <property type="nucleotide sequence ID" value="NZ_JAETWB010000010.1"/>
</dbReference>
<dbReference type="PANTHER" id="PTHR34982">
    <property type="entry name" value="YOP PROTEINS TRANSLOCATION PROTEIN L"/>
    <property type="match status" value="1"/>
</dbReference>
<evidence type="ECO:0000256" key="4">
    <source>
        <dbReference type="ARBA" id="ARBA00016507"/>
    </source>
</evidence>
<keyword evidence="6" id="KW-0963">Cytoplasm</keyword>
<comment type="caution">
    <text evidence="13">The sequence shown here is derived from an EMBL/GenBank/DDBJ whole genome shotgun (WGS) entry which is preliminary data.</text>
</comment>
<dbReference type="InterPro" id="IPR051472">
    <property type="entry name" value="T3SS_Stator/FliH"/>
</dbReference>
<evidence type="ECO:0000256" key="3">
    <source>
        <dbReference type="ARBA" id="ARBA00006602"/>
    </source>
</evidence>
<gene>
    <name evidence="13" type="primary">sctL</name>
    <name evidence="13" type="ORF">JMJ56_18605</name>
</gene>
<keyword evidence="5" id="KW-0813">Transport</keyword>
<evidence type="ECO:0000256" key="9">
    <source>
        <dbReference type="ARBA" id="ARBA00023225"/>
    </source>
</evidence>
<comment type="similarity">
    <text evidence="3">Belongs to the FliH family.</text>
</comment>
<protein>
    <recommendedName>
        <fullName evidence="4">Flagellar assembly protein FliH</fullName>
    </recommendedName>
    <alternativeName>
        <fullName evidence="11">Type 3 secretion system stator protein</fullName>
    </alternativeName>
</protein>
<reference evidence="13 14" key="1">
    <citation type="submission" date="2021-01" db="EMBL/GenBank/DDBJ databases">
        <title>Belnapia mucosa sp. nov. and Belnapia arida sp. nov., isolated from the Tabernas Desert (Almeria, Spain).</title>
        <authorList>
            <person name="Molina-Menor E."/>
            <person name="Vidal-Verdu A."/>
            <person name="Calonge A."/>
            <person name="Satari L."/>
            <person name="Pereto J."/>
            <person name="Porcar M."/>
        </authorList>
    </citation>
    <scope>NUCLEOTIDE SEQUENCE [LARGE SCALE GENOMIC DNA]</scope>
    <source>
        <strain evidence="13 14">T18</strain>
    </source>
</reference>
<dbReference type="NCBIfam" id="TIGR02499">
    <property type="entry name" value="HrpE_YscL_not"/>
    <property type="match status" value="1"/>
</dbReference>
<proteinExistence type="inferred from homology"/>
<keyword evidence="14" id="KW-1185">Reference proteome</keyword>
<dbReference type="InterPro" id="IPR012842">
    <property type="entry name" value="T3SS_SctL/SctL2"/>
</dbReference>
<keyword evidence="8" id="KW-0653">Protein transport</keyword>
<evidence type="ECO:0000256" key="8">
    <source>
        <dbReference type="ARBA" id="ARBA00022927"/>
    </source>
</evidence>
<keyword evidence="9" id="KW-1006">Bacterial flagellum protein export</keyword>
<keyword evidence="7" id="KW-1005">Bacterial flagellum biogenesis</keyword>
<comment type="similarity">
    <text evidence="10">Belongs to the SctL stator family.</text>
</comment>
<sequence>MVRLVALDGGGVGLLGPGSILPAATAARLLEAEEVLAAARAEAASVVAAAHAEADALREAARLAGLAAATTEIQDRLFDIAEATASAMARTEGRIIELSLQIAGRVIGEIDPGEVTLRTARQALRLATHSRLARLRVAPGRVDALQAAVDELVGASLHGTDVDVVGDPRLKDGGCILETDAGLVDATVESQLAALARGLKRSLAASGSVGG</sequence>
<name>A0ABS1U9T6_9PROT</name>
<evidence type="ECO:0000256" key="11">
    <source>
        <dbReference type="ARBA" id="ARBA00040494"/>
    </source>
</evidence>
<dbReference type="PANTHER" id="PTHR34982:SF1">
    <property type="entry name" value="FLAGELLAR ASSEMBLY PROTEIN FLIH"/>
    <property type="match status" value="1"/>
</dbReference>
<evidence type="ECO:0000256" key="2">
    <source>
        <dbReference type="ARBA" id="ARBA00004496"/>
    </source>
</evidence>
<dbReference type="Proteomes" id="UP000660885">
    <property type="component" value="Unassembled WGS sequence"/>
</dbReference>
<dbReference type="Pfam" id="PF02108">
    <property type="entry name" value="FliH"/>
    <property type="match status" value="1"/>
</dbReference>
<evidence type="ECO:0000259" key="12">
    <source>
        <dbReference type="Pfam" id="PF02108"/>
    </source>
</evidence>
<organism evidence="13 14">
    <name type="scientific">Belnapia arida</name>
    <dbReference type="NCBI Taxonomy" id="2804533"/>
    <lineage>
        <taxon>Bacteria</taxon>
        <taxon>Pseudomonadati</taxon>
        <taxon>Pseudomonadota</taxon>
        <taxon>Alphaproteobacteria</taxon>
        <taxon>Acetobacterales</taxon>
        <taxon>Roseomonadaceae</taxon>
        <taxon>Belnapia</taxon>
    </lineage>
</organism>
<dbReference type="EMBL" id="JAETWB010000010">
    <property type="protein sequence ID" value="MBL6080036.1"/>
    <property type="molecule type" value="Genomic_DNA"/>
</dbReference>
<comment type="subcellular location">
    <subcellularLocation>
        <location evidence="2">Cytoplasm</location>
    </subcellularLocation>
</comment>
<evidence type="ECO:0000256" key="6">
    <source>
        <dbReference type="ARBA" id="ARBA00022490"/>
    </source>
</evidence>
<accession>A0ABS1U9T6</accession>
<evidence type="ECO:0000313" key="14">
    <source>
        <dbReference type="Proteomes" id="UP000660885"/>
    </source>
</evidence>
<evidence type="ECO:0000256" key="1">
    <source>
        <dbReference type="ARBA" id="ARBA00003041"/>
    </source>
</evidence>
<evidence type="ECO:0000313" key="13">
    <source>
        <dbReference type="EMBL" id="MBL6080036.1"/>
    </source>
</evidence>